<comment type="caution">
    <text evidence="2">The sequence shown here is derived from an EMBL/GenBank/DDBJ whole genome shotgun (WGS) entry which is preliminary data.</text>
</comment>
<reference evidence="2 3" key="1">
    <citation type="submission" date="2021-03" db="EMBL/GenBank/DDBJ databases">
        <title>Genomic Encyclopedia of Type Strains, Phase IV (KMG-IV): sequencing the most valuable type-strain genomes for metagenomic binning, comparative biology and taxonomic classification.</title>
        <authorList>
            <person name="Goeker M."/>
        </authorList>
    </citation>
    <scope>NUCLEOTIDE SEQUENCE [LARGE SCALE GENOMIC DNA]</scope>
    <source>
        <strain evidence="2 3">DSM 21600</strain>
    </source>
</reference>
<dbReference type="Pfam" id="PF15604">
    <property type="entry name" value="Ntox15"/>
    <property type="match status" value="1"/>
</dbReference>
<dbReference type="EMBL" id="JAGGJU010000024">
    <property type="protein sequence ID" value="MBP1853598.1"/>
    <property type="molecule type" value="Genomic_DNA"/>
</dbReference>
<organism evidence="2 3">
    <name type="scientific">Rhizobium halophytocola</name>
    <dbReference type="NCBI Taxonomy" id="735519"/>
    <lineage>
        <taxon>Bacteria</taxon>
        <taxon>Pseudomonadati</taxon>
        <taxon>Pseudomonadota</taxon>
        <taxon>Alphaproteobacteria</taxon>
        <taxon>Hyphomicrobiales</taxon>
        <taxon>Rhizobiaceae</taxon>
        <taxon>Rhizobium/Agrobacterium group</taxon>
        <taxon>Rhizobium</taxon>
    </lineage>
</organism>
<keyword evidence="3" id="KW-1185">Reference proteome</keyword>
<name>A0ABS4E6Q2_9HYPH</name>
<evidence type="ECO:0000313" key="2">
    <source>
        <dbReference type="EMBL" id="MBP1853598.1"/>
    </source>
</evidence>
<gene>
    <name evidence="2" type="ORF">J2Z17_005067</name>
</gene>
<proteinExistence type="predicted"/>
<evidence type="ECO:0000313" key="3">
    <source>
        <dbReference type="Proteomes" id="UP000759443"/>
    </source>
</evidence>
<evidence type="ECO:0000259" key="1">
    <source>
        <dbReference type="Pfam" id="PF15604"/>
    </source>
</evidence>
<dbReference type="Proteomes" id="UP000759443">
    <property type="component" value="Unassembled WGS sequence"/>
</dbReference>
<protein>
    <recommendedName>
        <fullName evidence="1">Novel toxin 15 domain-containing protein</fullName>
    </recommendedName>
</protein>
<feature type="domain" description="Novel toxin 15" evidence="1">
    <location>
        <begin position="1"/>
        <end position="142"/>
    </location>
</feature>
<accession>A0ABS4E6Q2</accession>
<dbReference type="InterPro" id="IPR028949">
    <property type="entry name" value="Ntox15"/>
</dbReference>
<sequence>MTPQQMLANRAAYLADPVGMRALSKPLQDQARNEYKNTGYIRDMYIQKYGATQWSEQLDNYLKSAAALHNPDMTAGGIYSSVVDKTQPIENRIGGLVENSSMGSQWINPNRGGNTRVSRLTRHAERQARNNCPSVMVDLRLCPSDAREPGKPLH</sequence>